<feature type="signal peptide" evidence="1">
    <location>
        <begin position="1"/>
        <end position="19"/>
    </location>
</feature>
<name>A0AAU9FA20_DROMD</name>
<evidence type="ECO:0000313" key="2">
    <source>
        <dbReference type="EMBL" id="BFF92534.1"/>
    </source>
</evidence>
<dbReference type="AlphaFoldDB" id="A0AAU9FA20"/>
<dbReference type="Proteomes" id="UP001500889">
    <property type="component" value="Chromosome O"/>
</dbReference>
<gene>
    <name evidence="2" type="ORF">DMAD_10570</name>
</gene>
<evidence type="ECO:0000256" key="1">
    <source>
        <dbReference type="SAM" id="SignalP"/>
    </source>
</evidence>
<sequence length="89" mass="9639">MKSILLLLGLFLFCTFTEAQSNKRCPDVCPAVYSPVCGETRKNGQLVRCKFSNSCLMGVSGCVNRLTWCGTDLSKCKQTSTMCNSLGGS</sequence>
<accession>A0AAU9FA20</accession>
<keyword evidence="1" id="KW-0732">Signal</keyword>
<dbReference type="EMBL" id="AP029263">
    <property type="protein sequence ID" value="BFF92534.1"/>
    <property type="molecule type" value="Genomic_DNA"/>
</dbReference>
<feature type="chain" id="PRO_5043795934" evidence="1">
    <location>
        <begin position="20"/>
        <end position="89"/>
    </location>
</feature>
<reference evidence="2 3" key="1">
    <citation type="submission" date="2024-02" db="EMBL/GenBank/DDBJ databases">
        <title>A chromosome-level genome assembly of Drosophila madeirensis, a fruit fly species endemic to Madeira island.</title>
        <authorList>
            <person name="Tomihara K."/>
            <person name="Llopart A."/>
            <person name="Yamamoto D."/>
        </authorList>
    </citation>
    <scope>NUCLEOTIDE SEQUENCE [LARGE SCALE GENOMIC DNA]</scope>
    <source>
        <strain evidence="2 3">RF1</strain>
    </source>
</reference>
<dbReference type="Gene3D" id="3.30.60.30">
    <property type="match status" value="1"/>
</dbReference>
<organism evidence="2 3">
    <name type="scientific">Drosophila madeirensis</name>
    <name type="common">Fruit fly</name>
    <dbReference type="NCBI Taxonomy" id="30013"/>
    <lineage>
        <taxon>Eukaryota</taxon>
        <taxon>Metazoa</taxon>
        <taxon>Ecdysozoa</taxon>
        <taxon>Arthropoda</taxon>
        <taxon>Hexapoda</taxon>
        <taxon>Insecta</taxon>
        <taxon>Pterygota</taxon>
        <taxon>Neoptera</taxon>
        <taxon>Endopterygota</taxon>
        <taxon>Diptera</taxon>
        <taxon>Brachycera</taxon>
        <taxon>Muscomorpha</taxon>
        <taxon>Ephydroidea</taxon>
        <taxon>Drosophilidae</taxon>
        <taxon>Drosophila</taxon>
        <taxon>Sophophora</taxon>
    </lineage>
</organism>
<protein>
    <submittedName>
        <fullName evidence="2">Vasotab</fullName>
    </submittedName>
</protein>
<evidence type="ECO:0000313" key="3">
    <source>
        <dbReference type="Proteomes" id="UP001500889"/>
    </source>
</evidence>
<proteinExistence type="predicted"/>
<keyword evidence="3" id="KW-1185">Reference proteome</keyword>